<dbReference type="Gene3D" id="3.40.50.300">
    <property type="entry name" value="P-loop containing nucleotide triphosphate hydrolases"/>
    <property type="match status" value="1"/>
</dbReference>
<dbReference type="PANTHER" id="PTHR10492">
    <property type="match status" value="1"/>
</dbReference>
<keyword evidence="1" id="KW-0067">ATP-binding</keyword>
<proteinExistence type="inferred from homology"/>
<keyword evidence="1" id="KW-0227">DNA damage</keyword>
<dbReference type="OrthoDB" id="2446745at2759"/>
<evidence type="ECO:0000256" key="1">
    <source>
        <dbReference type="RuleBase" id="RU363044"/>
    </source>
</evidence>
<feature type="domain" description="DNA helicase Pif1-like DEAD-box helicase" evidence="2">
    <location>
        <begin position="242"/>
        <end position="315"/>
    </location>
</feature>
<keyword evidence="1" id="KW-0234">DNA repair</keyword>
<comment type="similarity">
    <text evidence="1">Belongs to the helicase family.</text>
</comment>
<dbReference type="GO" id="GO:0006310">
    <property type="term" value="P:DNA recombination"/>
    <property type="evidence" value="ECO:0007669"/>
    <property type="project" value="UniProtKB-KW"/>
</dbReference>
<evidence type="ECO:0000259" key="2">
    <source>
        <dbReference type="Pfam" id="PF05970"/>
    </source>
</evidence>
<comment type="cofactor">
    <cofactor evidence="1">
        <name>Mg(2+)</name>
        <dbReference type="ChEBI" id="CHEBI:18420"/>
    </cofactor>
</comment>
<comment type="caution">
    <text evidence="3">The sequence shown here is derived from an EMBL/GenBank/DDBJ whole genome shotgun (WGS) entry which is preliminary data.</text>
</comment>
<keyword evidence="1 3" id="KW-0347">Helicase</keyword>
<dbReference type="Pfam" id="PF05970">
    <property type="entry name" value="PIF1"/>
    <property type="match status" value="1"/>
</dbReference>
<keyword evidence="1" id="KW-0547">Nucleotide-binding</keyword>
<dbReference type="InterPro" id="IPR027417">
    <property type="entry name" value="P-loop_NTPase"/>
</dbReference>
<gene>
    <name evidence="3" type="ORF">PHMEG_0001421</name>
</gene>
<dbReference type="EC" id="5.6.2.3" evidence="1"/>
<dbReference type="PANTHER" id="PTHR10492:SF57">
    <property type="entry name" value="ATP-DEPENDENT DNA HELICASE"/>
    <property type="match status" value="1"/>
</dbReference>
<dbReference type="EMBL" id="NBNE01000050">
    <property type="protein sequence ID" value="OWZ23688.1"/>
    <property type="molecule type" value="Genomic_DNA"/>
</dbReference>
<dbReference type="GO" id="GO:0043139">
    <property type="term" value="F:5'-3' DNA helicase activity"/>
    <property type="evidence" value="ECO:0007669"/>
    <property type="project" value="UniProtKB-EC"/>
</dbReference>
<dbReference type="GO" id="GO:0006281">
    <property type="term" value="P:DNA repair"/>
    <property type="evidence" value="ECO:0007669"/>
    <property type="project" value="UniProtKB-KW"/>
</dbReference>
<comment type="catalytic activity">
    <reaction evidence="1">
        <text>ATP + H2O = ADP + phosphate + H(+)</text>
        <dbReference type="Rhea" id="RHEA:13065"/>
        <dbReference type="ChEBI" id="CHEBI:15377"/>
        <dbReference type="ChEBI" id="CHEBI:15378"/>
        <dbReference type="ChEBI" id="CHEBI:30616"/>
        <dbReference type="ChEBI" id="CHEBI:43474"/>
        <dbReference type="ChEBI" id="CHEBI:456216"/>
        <dbReference type="EC" id="5.6.2.3"/>
    </reaction>
</comment>
<organism evidence="3 4">
    <name type="scientific">Phytophthora megakarya</name>
    <dbReference type="NCBI Taxonomy" id="4795"/>
    <lineage>
        <taxon>Eukaryota</taxon>
        <taxon>Sar</taxon>
        <taxon>Stramenopiles</taxon>
        <taxon>Oomycota</taxon>
        <taxon>Peronosporomycetes</taxon>
        <taxon>Peronosporales</taxon>
        <taxon>Peronosporaceae</taxon>
        <taxon>Phytophthora</taxon>
    </lineage>
</organism>
<dbReference type="GO" id="GO:0016887">
    <property type="term" value="F:ATP hydrolysis activity"/>
    <property type="evidence" value="ECO:0007669"/>
    <property type="project" value="RHEA"/>
</dbReference>
<dbReference type="STRING" id="4795.A0A225X366"/>
<keyword evidence="4" id="KW-1185">Reference proteome</keyword>
<keyword evidence="1" id="KW-0378">Hydrolase</keyword>
<dbReference type="GO" id="GO:0005524">
    <property type="term" value="F:ATP binding"/>
    <property type="evidence" value="ECO:0007669"/>
    <property type="project" value="UniProtKB-KW"/>
</dbReference>
<protein>
    <recommendedName>
        <fullName evidence="1">ATP-dependent DNA helicase</fullName>
        <ecNumber evidence="1">5.6.2.3</ecNumber>
    </recommendedName>
</protein>
<evidence type="ECO:0000313" key="3">
    <source>
        <dbReference type="EMBL" id="OWZ23688.1"/>
    </source>
</evidence>
<dbReference type="AlphaFoldDB" id="A0A225X366"/>
<sequence>MNPFTKLTTVSDVCILNGPETDIAGRLLYREVPIHFVWVKMGYRYVWQPRQRGGYKAIGRVISRYQPLLASLDIVLPRSFEDLKTVEGVVMETYKAVALSLGFLEFDEESHRCILESSAFQMPRKLRHLFRGFVGLLPTELWRRTCNRFAKAVSEMNLIPFGKKCQMIINLQTMPVNNQFIAMQSIWQSDINMNITLQTVKFGNFHDVEVASDVAYRKRNRLLVAETSNKLDESRIPHRVQQITDNLQWEMIFLDDTSGTGKSFLLEKILAYVQQKEGVALAVARCGIGAQLLTGGRTAHSAFKLPLDPHETSTYQGHLMLVYSNAQILLSGMNLL</sequence>
<accession>A0A225X366</accession>
<name>A0A225X366_9STRA</name>
<evidence type="ECO:0000313" key="4">
    <source>
        <dbReference type="Proteomes" id="UP000198211"/>
    </source>
</evidence>
<dbReference type="Proteomes" id="UP000198211">
    <property type="component" value="Unassembled WGS sequence"/>
</dbReference>
<dbReference type="InterPro" id="IPR010285">
    <property type="entry name" value="DNA_helicase_pif1-like_DEAD"/>
</dbReference>
<keyword evidence="1" id="KW-0233">DNA recombination</keyword>
<reference evidence="4" key="1">
    <citation type="submission" date="2017-03" db="EMBL/GenBank/DDBJ databases">
        <title>Phytopthora megakarya and P. palmivora, two closely related causual agents of cacao black pod achieved similar genome size and gene model numbers by different mechanisms.</title>
        <authorList>
            <person name="Ali S."/>
            <person name="Shao J."/>
            <person name="Larry D.J."/>
            <person name="Kronmiller B."/>
            <person name="Shen D."/>
            <person name="Strem M.D."/>
            <person name="Melnick R.L."/>
            <person name="Guiltinan M.J."/>
            <person name="Tyler B.M."/>
            <person name="Meinhardt L.W."/>
            <person name="Bailey B.A."/>
        </authorList>
    </citation>
    <scope>NUCLEOTIDE SEQUENCE [LARGE SCALE GENOMIC DNA]</scope>
    <source>
        <strain evidence="4">zdho120</strain>
    </source>
</reference>
<dbReference type="GO" id="GO:0000723">
    <property type="term" value="P:telomere maintenance"/>
    <property type="evidence" value="ECO:0007669"/>
    <property type="project" value="InterPro"/>
</dbReference>